<dbReference type="SMART" id="SM00382">
    <property type="entry name" value="AAA"/>
    <property type="match status" value="2"/>
</dbReference>
<keyword evidence="5" id="KW-0547">Nucleotide-binding</keyword>
<feature type="transmembrane region" description="Helical" evidence="10">
    <location>
        <begin position="1036"/>
        <end position="1060"/>
    </location>
</feature>
<evidence type="ECO:0000256" key="10">
    <source>
        <dbReference type="SAM" id="Phobius"/>
    </source>
</evidence>
<comment type="similarity">
    <text evidence="2">Belongs to the ABC transporter superfamily. ABCC family. Conjugate transporter (TC 3.A.1.208) subfamily.</text>
</comment>
<feature type="compositionally biased region" description="Basic residues" evidence="9">
    <location>
        <begin position="642"/>
        <end position="651"/>
    </location>
</feature>
<feature type="region of interest" description="Disordered" evidence="9">
    <location>
        <begin position="955"/>
        <end position="976"/>
    </location>
</feature>
<reference evidence="14" key="2">
    <citation type="journal article" date="2019" name="IMA Fungus">
        <title>Genome sequencing and comparison of five Tilletia species to identify candidate genes for the detection of regulated species infecting wheat.</title>
        <authorList>
            <person name="Nguyen H.D.T."/>
            <person name="Sultana T."/>
            <person name="Kesanakurti P."/>
            <person name="Hambleton S."/>
        </authorList>
    </citation>
    <scope>NUCLEOTIDE SEQUENCE</scope>
    <source>
        <strain evidence="14">DAOMC 238032</strain>
    </source>
</reference>
<comment type="caution">
    <text evidence="14">The sequence shown here is derived from an EMBL/GenBank/DDBJ whole genome shotgun (WGS) entry which is preliminary data.</text>
</comment>
<dbReference type="PANTHER" id="PTHR24223">
    <property type="entry name" value="ATP-BINDING CASSETTE SUB-FAMILY C"/>
    <property type="match status" value="1"/>
</dbReference>
<feature type="domain" description="ABC transporter" evidence="11">
    <location>
        <begin position="1353"/>
        <end position="1615"/>
    </location>
</feature>
<comment type="subcellular location">
    <subcellularLocation>
        <location evidence="1">Membrane</location>
        <topology evidence="1">Multi-pass membrane protein</topology>
    </subcellularLocation>
</comment>
<keyword evidence="7 10" id="KW-1133">Transmembrane helix</keyword>
<dbReference type="FunFam" id="1.20.1560.10:FF:000010">
    <property type="entry name" value="Multidrug resistance-associated ABC transporter"/>
    <property type="match status" value="1"/>
</dbReference>
<dbReference type="InterPro" id="IPR017871">
    <property type="entry name" value="ABC_transporter-like_CS"/>
</dbReference>
<dbReference type="CDD" id="cd18606">
    <property type="entry name" value="ABC_6TM_YOR1_D2_like"/>
    <property type="match status" value="1"/>
</dbReference>
<organism evidence="14 15">
    <name type="scientific">Tilletia caries</name>
    <name type="common">wheat bunt fungus</name>
    <dbReference type="NCBI Taxonomy" id="13290"/>
    <lineage>
        <taxon>Eukaryota</taxon>
        <taxon>Fungi</taxon>
        <taxon>Dikarya</taxon>
        <taxon>Basidiomycota</taxon>
        <taxon>Ustilaginomycotina</taxon>
        <taxon>Exobasidiomycetes</taxon>
        <taxon>Tilletiales</taxon>
        <taxon>Tilletiaceae</taxon>
        <taxon>Tilletia</taxon>
    </lineage>
</organism>
<feature type="transmembrane region" description="Helical" evidence="10">
    <location>
        <begin position="557"/>
        <end position="581"/>
    </location>
</feature>
<evidence type="ECO:0000313" key="13">
    <source>
        <dbReference type="EMBL" id="CAD6915135.1"/>
    </source>
</evidence>
<feature type="transmembrane region" description="Helical" evidence="10">
    <location>
        <begin position="1075"/>
        <end position="1104"/>
    </location>
</feature>
<dbReference type="InterPro" id="IPR003593">
    <property type="entry name" value="AAA+_ATPase"/>
</dbReference>
<feature type="compositionally biased region" description="Basic and acidic residues" evidence="9">
    <location>
        <begin position="652"/>
        <end position="667"/>
    </location>
</feature>
<keyword evidence="8 10" id="KW-0472">Membrane</keyword>
<protein>
    <submittedName>
        <fullName evidence="14">Uncharacterized protein</fullName>
    </submittedName>
</protein>
<feature type="region of interest" description="Disordered" evidence="9">
    <location>
        <begin position="1476"/>
        <end position="1499"/>
    </location>
</feature>
<feature type="transmembrane region" description="Helical" evidence="10">
    <location>
        <begin position="1173"/>
        <end position="1192"/>
    </location>
</feature>
<feature type="region of interest" description="Disordered" evidence="9">
    <location>
        <begin position="236"/>
        <end position="278"/>
    </location>
</feature>
<feature type="transmembrane region" description="Helical" evidence="10">
    <location>
        <begin position="1149"/>
        <end position="1167"/>
    </location>
</feature>
<keyword evidence="6" id="KW-0067">ATP-binding</keyword>
<feature type="domain" description="ABC transmembrane type-1" evidence="12">
    <location>
        <begin position="1040"/>
        <end position="1315"/>
    </location>
</feature>
<feature type="domain" description="ABC transmembrane type-1" evidence="12">
    <location>
        <begin position="292"/>
        <end position="586"/>
    </location>
</feature>
<feature type="transmembrane region" description="Helical" evidence="10">
    <location>
        <begin position="532"/>
        <end position="551"/>
    </location>
</feature>
<dbReference type="InterPro" id="IPR003439">
    <property type="entry name" value="ABC_transporter-like_ATP-bd"/>
</dbReference>
<feature type="region of interest" description="Disordered" evidence="9">
    <location>
        <begin position="636"/>
        <end position="683"/>
    </location>
</feature>
<dbReference type="GO" id="GO:0005524">
    <property type="term" value="F:ATP binding"/>
    <property type="evidence" value="ECO:0007669"/>
    <property type="project" value="UniProtKB-KW"/>
</dbReference>
<evidence type="ECO:0000256" key="3">
    <source>
        <dbReference type="ARBA" id="ARBA00022448"/>
    </source>
</evidence>
<evidence type="ECO:0000259" key="12">
    <source>
        <dbReference type="PROSITE" id="PS50929"/>
    </source>
</evidence>
<dbReference type="FunFam" id="3.40.50.300:FF:000565">
    <property type="entry name" value="ABC bile acid transporter"/>
    <property type="match status" value="1"/>
</dbReference>
<feature type="compositionally biased region" description="Basic and acidic residues" evidence="9">
    <location>
        <begin position="14"/>
        <end position="29"/>
    </location>
</feature>
<dbReference type="GO" id="GO:0140359">
    <property type="term" value="F:ABC-type transporter activity"/>
    <property type="evidence" value="ECO:0007669"/>
    <property type="project" value="InterPro"/>
</dbReference>
<feature type="domain" description="ABC transporter" evidence="11">
    <location>
        <begin position="715"/>
        <end position="950"/>
    </location>
</feature>
<dbReference type="SUPFAM" id="SSF90123">
    <property type="entry name" value="ABC transporter transmembrane region"/>
    <property type="match status" value="2"/>
</dbReference>
<feature type="transmembrane region" description="Helical" evidence="10">
    <location>
        <begin position="420"/>
        <end position="440"/>
    </location>
</feature>
<evidence type="ECO:0000313" key="14">
    <source>
        <dbReference type="EMBL" id="KAE8250243.1"/>
    </source>
</evidence>
<dbReference type="InterPro" id="IPR050173">
    <property type="entry name" value="ABC_transporter_C-like"/>
</dbReference>
<dbReference type="GO" id="GO:0016020">
    <property type="term" value="C:membrane"/>
    <property type="evidence" value="ECO:0007669"/>
    <property type="project" value="UniProtKB-SubCell"/>
</dbReference>
<gene>
    <name evidence="14" type="ORF">A4X03_0g6488</name>
    <name evidence="13" type="ORF">JKIAZH3_G2211</name>
</gene>
<dbReference type="GO" id="GO:0016887">
    <property type="term" value="F:ATP hydrolysis activity"/>
    <property type="evidence" value="ECO:0007669"/>
    <property type="project" value="InterPro"/>
</dbReference>
<feature type="region of interest" description="Disordered" evidence="9">
    <location>
        <begin position="688"/>
        <end position="707"/>
    </location>
</feature>
<evidence type="ECO:0000313" key="16">
    <source>
        <dbReference type="Proteomes" id="UP000836402"/>
    </source>
</evidence>
<evidence type="ECO:0000256" key="7">
    <source>
        <dbReference type="ARBA" id="ARBA00022989"/>
    </source>
</evidence>
<evidence type="ECO:0000256" key="8">
    <source>
        <dbReference type="ARBA" id="ARBA00023136"/>
    </source>
</evidence>
<evidence type="ECO:0000256" key="2">
    <source>
        <dbReference type="ARBA" id="ARBA00009726"/>
    </source>
</evidence>
<accession>A0A177U2M8</accession>
<dbReference type="CDD" id="cd03244">
    <property type="entry name" value="ABCC_MRP_domain2"/>
    <property type="match status" value="1"/>
</dbReference>
<keyword evidence="16" id="KW-1185">Reference proteome</keyword>
<dbReference type="InterPro" id="IPR011527">
    <property type="entry name" value="ABC1_TM_dom"/>
</dbReference>
<sequence length="1646" mass="179942">MSASSPAVPQTGATDEKSQVGAQRADDGKLAVAPPRPTATVKQPSDHSSSSSASDSSHDDEDGGSDARTKSNTGKTVQPGDRRFLDVALRKHFWEFWKWKEPPPAPPASMDDAPEIPLAKANIISIITFSWLTPIMMLGYRRALEKEDLWKLDASRSAEVVSTEFADNWDRRVARAKEYNAKLESGAIQPGMVLRSKWAMAIAANRVLPNKLKPKPYPNTKQPLSMALLEQEWRAPPPAAPKAKKAPAPPSQGSGKPGSPPPAPKRPATRSGHKRPSLPGTVWDQFGNDFMLALFFKVLGDAIQICGPLVVREIIKFGQARYAYAKWDPIARGGPPPFENPPIGRGIGLSFALLFMQVGFSLFAHQSFFRSMSVGVFLRAALISAMFRRSLRLASKDRSTSKLLGHASTDISRVSFFCDWAATGTGSPITLGLCLGLLIWQIGPSALVGFALLVVAMPLQGFVMTKLFSIRKQSMRWTDKRQKLIQECLVSIRTVKYFNFESQFLTRLQEFRRQELKGVRSILIIRAGNQSVAFAMPVLASVLAFIVYSLLGNSLNAANIFTALTLFNLLRLPLMFLPLCLSATADAASAFGRLYSVFLADEMQETSIRDPNAPDALKLVDASFVWEEVKAEVEELTSSETKKRKAAAKKAAKADHDKDKAAHKEIGDGSAAPSGVASPTTRANLETQAQDSAAQGPGSLAAAQVGPGPVNATIDALADLEKANSEADDEPEHKPFQLQNLNLTIPRGALVAIVGPVGCGKSSLLQGCLGEMRATSGSVTWGSQSVAYCSQTAWIMSATVRENILFGQPWNEKRYWESVRLSELTADLDMLPAGDSTEIGERGVNLSGGQKQRINIARALYFDADIFTFDDPLSALDAHVGKAVFENAIMGLRKRGKTVLLVTHALHFLPSVDLIMTLTDDAVEGGKIAEIGSYEELSAAKGAFSRLVEEFGGDREQEEELAQEKKADEAVEEEHAIDGKVEEEDEATKSARAIEEQARLEEKAKAGALMQTEERNTGAVSWNVVAAYLRAGKGNVFIPLVILTLIAMQAAQVLSSYWIVWWQERSLGLTTGGYIGIYAMLGVMVALTTFAMGTVIGFVSFYACQGLHHAAIQRVMYSPMSWFDSTPVGRITNRFGKDVDVVDNQLSDALRMFISTLSNVFGAAVLITILTKYFIIPMVFILFLYYLGNLFYRASARECKRLDSVLRSALYSHFAETLSGLATIRAYSKVPSFLSENYKRMDYENRALFMTVTNQRWLGVRLDLLGGMLTFIVALLSTAAASTLSPGQVGVALSYILSVSQSFSWMVRQLAEAENDFSSAERLQHYAEDLDEEAPHERPDNPVPASWPARGEIKIDNLYLNYRPGLPDVLKGVNLDIKAGSKVAVVGRTGAGKSTLLSALLRMVETPRGKIVIDGVNIADIGLSDLRRRIALLPQDPLLFSGTIRSNLDPFSQYEDQRLWDALRRAQLVDGEFQSGTATPALDQDPEKVVEQQEGGEDEKKVSRFTLDTPIEDEGLNLSLGQRSLVSLARALVKDSQIVLLDEATASVDAETDKRIQRTIRIEFAGKTLICIAHRLRTIIGYNAIAVFSDGVVAEFDTPLALYDLPDGIFRGMCDRSGISRPDILNALSGDDLKDETEKSPASYTM</sequence>
<feature type="transmembrane region" description="Helical" evidence="10">
    <location>
        <begin position="346"/>
        <end position="363"/>
    </location>
</feature>
<evidence type="ECO:0000256" key="1">
    <source>
        <dbReference type="ARBA" id="ARBA00004141"/>
    </source>
</evidence>
<dbReference type="FunFam" id="3.40.50.300:FF:000997">
    <property type="entry name" value="Multidrug resistance-associated protein 1"/>
    <property type="match status" value="1"/>
</dbReference>
<dbReference type="InterPro" id="IPR027417">
    <property type="entry name" value="P-loop_NTPase"/>
</dbReference>
<dbReference type="Proteomes" id="UP000077671">
    <property type="component" value="Unassembled WGS sequence"/>
</dbReference>
<dbReference type="CDD" id="cd18597">
    <property type="entry name" value="ABC_6TM_YOR1_D1_like"/>
    <property type="match status" value="1"/>
</dbReference>
<name>A0A177U2M8_9BASI</name>
<evidence type="ECO:0000256" key="6">
    <source>
        <dbReference type="ARBA" id="ARBA00022840"/>
    </source>
</evidence>
<keyword evidence="4 10" id="KW-0812">Transmembrane</keyword>
<dbReference type="EMBL" id="CAJHJG010001822">
    <property type="protein sequence ID" value="CAD6915135.1"/>
    <property type="molecule type" value="Genomic_DNA"/>
</dbReference>
<evidence type="ECO:0000313" key="15">
    <source>
        <dbReference type="Proteomes" id="UP000077671"/>
    </source>
</evidence>
<dbReference type="PROSITE" id="PS50893">
    <property type="entry name" value="ABC_TRANSPORTER_2"/>
    <property type="match status" value="2"/>
</dbReference>
<feature type="compositionally biased region" description="Polar residues" evidence="9">
    <location>
        <begin position="1"/>
        <end position="13"/>
    </location>
</feature>
<feature type="transmembrane region" description="Helical" evidence="10">
    <location>
        <begin position="446"/>
        <end position="468"/>
    </location>
</feature>
<dbReference type="Gene3D" id="1.20.1560.10">
    <property type="entry name" value="ABC transporter type 1, transmembrane domain"/>
    <property type="match status" value="2"/>
</dbReference>
<dbReference type="Proteomes" id="UP000836402">
    <property type="component" value="Unassembled WGS sequence"/>
</dbReference>
<dbReference type="PANTHER" id="PTHR24223:SF456">
    <property type="entry name" value="MULTIDRUG RESISTANCE-ASSOCIATED PROTEIN LETHAL(2)03659"/>
    <property type="match status" value="1"/>
</dbReference>
<evidence type="ECO:0000256" key="4">
    <source>
        <dbReference type="ARBA" id="ARBA00022692"/>
    </source>
</evidence>
<dbReference type="EMBL" id="LWDD02001257">
    <property type="protein sequence ID" value="KAE8250243.1"/>
    <property type="molecule type" value="Genomic_DNA"/>
</dbReference>
<feature type="region of interest" description="Disordered" evidence="9">
    <location>
        <begin position="1"/>
        <end position="81"/>
    </location>
</feature>
<feature type="compositionally biased region" description="Low complexity" evidence="9">
    <location>
        <begin position="46"/>
        <end position="55"/>
    </location>
</feature>
<feature type="compositionally biased region" description="Basic residues" evidence="9">
    <location>
        <begin position="267"/>
        <end position="276"/>
    </location>
</feature>
<dbReference type="SUPFAM" id="SSF52540">
    <property type="entry name" value="P-loop containing nucleoside triphosphate hydrolases"/>
    <property type="match status" value="2"/>
</dbReference>
<dbReference type="InterPro" id="IPR036640">
    <property type="entry name" value="ABC1_TM_sf"/>
</dbReference>
<evidence type="ECO:0000259" key="11">
    <source>
        <dbReference type="PROSITE" id="PS50893"/>
    </source>
</evidence>
<evidence type="ECO:0000256" key="5">
    <source>
        <dbReference type="ARBA" id="ARBA00022741"/>
    </source>
</evidence>
<feature type="compositionally biased region" description="Basic and acidic residues" evidence="9">
    <location>
        <begin position="962"/>
        <end position="976"/>
    </location>
</feature>
<dbReference type="CDD" id="cd03250">
    <property type="entry name" value="ABCC_MRP_domain1"/>
    <property type="match status" value="1"/>
</dbReference>
<reference evidence="13" key="3">
    <citation type="submission" date="2020-10" db="EMBL/GenBank/DDBJ databases">
        <authorList>
            <person name="Sedaghatjoo S."/>
        </authorList>
    </citation>
    <scope>NUCLEOTIDE SEQUENCE</scope>
    <source>
        <strain evidence="13">AZH3</strain>
    </source>
</reference>
<dbReference type="PROSITE" id="PS50929">
    <property type="entry name" value="ABC_TM1F"/>
    <property type="match status" value="2"/>
</dbReference>
<evidence type="ECO:0000256" key="9">
    <source>
        <dbReference type="SAM" id="MobiDB-lite"/>
    </source>
</evidence>
<dbReference type="Pfam" id="PF00005">
    <property type="entry name" value="ABC_tran"/>
    <property type="match status" value="2"/>
</dbReference>
<feature type="transmembrane region" description="Helical" evidence="10">
    <location>
        <begin position="1264"/>
        <end position="1284"/>
    </location>
</feature>
<reference evidence="14" key="1">
    <citation type="submission" date="2016-04" db="EMBL/GenBank/DDBJ databases">
        <authorList>
            <person name="Nguyen H.D."/>
            <person name="Kesanakurti P."/>
            <person name="Cullis J."/>
            <person name="Levesque C.A."/>
            <person name="Hambleton S."/>
        </authorList>
    </citation>
    <scope>NUCLEOTIDE SEQUENCE</scope>
    <source>
        <strain evidence="14">DAOMC 238032</strain>
    </source>
</reference>
<dbReference type="PROSITE" id="PS00211">
    <property type="entry name" value="ABC_TRANSPORTER_1"/>
    <property type="match status" value="2"/>
</dbReference>
<dbReference type="Pfam" id="PF00664">
    <property type="entry name" value="ABC_membrane"/>
    <property type="match status" value="2"/>
</dbReference>
<dbReference type="Gene3D" id="3.40.50.300">
    <property type="entry name" value="P-loop containing nucleotide triphosphate hydrolases"/>
    <property type="match status" value="2"/>
</dbReference>
<keyword evidence="3" id="KW-0813">Transport</keyword>
<proteinExistence type="inferred from homology"/>